<proteinExistence type="predicted"/>
<evidence type="ECO:0000313" key="1">
    <source>
        <dbReference type="EMBL" id="CAG8795238.1"/>
    </source>
</evidence>
<dbReference type="OrthoDB" id="10389298at2759"/>
<reference evidence="1" key="1">
    <citation type="submission" date="2021-06" db="EMBL/GenBank/DDBJ databases">
        <authorList>
            <person name="Kallberg Y."/>
            <person name="Tangrot J."/>
            <person name="Rosling A."/>
        </authorList>
    </citation>
    <scope>NUCLEOTIDE SEQUENCE</scope>
    <source>
        <strain evidence="1">FL966</strain>
    </source>
</reference>
<keyword evidence="2" id="KW-1185">Reference proteome</keyword>
<dbReference type="Proteomes" id="UP000789759">
    <property type="component" value="Unassembled WGS sequence"/>
</dbReference>
<feature type="non-terminal residue" evidence="1">
    <location>
        <position position="91"/>
    </location>
</feature>
<comment type="caution">
    <text evidence="1">The sequence shown here is derived from an EMBL/GenBank/DDBJ whole genome shotgun (WGS) entry which is preliminary data.</text>
</comment>
<gene>
    <name evidence="1" type="ORF">CPELLU_LOCUS17293</name>
</gene>
<protein>
    <submittedName>
        <fullName evidence="1">8981_t:CDS:1</fullName>
    </submittedName>
</protein>
<dbReference type="AlphaFoldDB" id="A0A9N9JVA6"/>
<organism evidence="1 2">
    <name type="scientific">Cetraspora pellucida</name>
    <dbReference type="NCBI Taxonomy" id="1433469"/>
    <lineage>
        <taxon>Eukaryota</taxon>
        <taxon>Fungi</taxon>
        <taxon>Fungi incertae sedis</taxon>
        <taxon>Mucoromycota</taxon>
        <taxon>Glomeromycotina</taxon>
        <taxon>Glomeromycetes</taxon>
        <taxon>Diversisporales</taxon>
        <taxon>Gigasporaceae</taxon>
        <taxon>Cetraspora</taxon>
    </lineage>
</organism>
<dbReference type="EMBL" id="CAJVQA010028724">
    <property type="protein sequence ID" value="CAG8795238.1"/>
    <property type="molecule type" value="Genomic_DNA"/>
</dbReference>
<sequence length="91" mass="10398">AINTSSKRERIINVILKIKNMIQDVSSLETKLLTIVSDSALAYFATSALPISKTTNKSTDRQIELDINMDEDTELYNELSNIEDWENQLYD</sequence>
<evidence type="ECO:0000313" key="2">
    <source>
        <dbReference type="Proteomes" id="UP000789759"/>
    </source>
</evidence>
<name>A0A9N9JVA6_9GLOM</name>
<accession>A0A9N9JVA6</accession>